<dbReference type="InterPro" id="IPR036885">
    <property type="entry name" value="SWIB_MDM2_dom_sf"/>
</dbReference>
<evidence type="ECO:0000313" key="2">
    <source>
        <dbReference type="EMBL" id="KAJ8436993.1"/>
    </source>
</evidence>
<dbReference type="SMART" id="SM00151">
    <property type="entry name" value="SWIB"/>
    <property type="match status" value="1"/>
</dbReference>
<dbReference type="AlphaFoldDB" id="A0A9Q1QCA1"/>
<feature type="domain" description="DM2" evidence="1">
    <location>
        <begin position="69"/>
        <end position="150"/>
    </location>
</feature>
<sequence length="215" mass="23934">MARAIGCGLTTGLLTVEKTAVLVSTPAVKKSPMVRFPARTGGRVVACEAESVSPSVLPSTSAKAKKTRGIMLPRRTSPDLQEVLGVPEVSRSEALKLIWVYIKANNLQDPSNKKIVVCDEKLKKLFGKDRGYGLVGFWVEQRSGCHQVANNLGHDNKASDWLRKERCCMLRFKIWSTNHDTHYTSTAFLTYFYAWNFYNGPNLTLAVRVIVITSK</sequence>
<dbReference type="InterPro" id="IPR003121">
    <property type="entry name" value="SWIB_MDM2_domain"/>
</dbReference>
<keyword evidence="3" id="KW-1185">Reference proteome</keyword>
<dbReference type="PANTHER" id="PTHR13844">
    <property type="entry name" value="SWI/SNF-RELATED MATRIX-ASSOCIATED ACTIN-DEPENDENT REGULATOR OF CHROMATIN SUBFAMILY D"/>
    <property type="match status" value="1"/>
</dbReference>
<dbReference type="PROSITE" id="PS51925">
    <property type="entry name" value="SWIB_MDM2"/>
    <property type="match status" value="1"/>
</dbReference>
<comment type="caution">
    <text evidence="2">The sequence shown here is derived from an EMBL/GenBank/DDBJ whole genome shotgun (WGS) entry which is preliminary data.</text>
</comment>
<evidence type="ECO:0000313" key="3">
    <source>
        <dbReference type="Proteomes" id="UP001153076"/>
    </source>
</evidence>
<dbReference type="CDD" id="cd10567">
    <property type="entry name" value="SWIB-MDM2_like"/>
    <property type="match status" value="1"/>
</dbReference>
<dbReference type="Pfam" id="PF02201">
    <property type="entry name" value="SWIB"/>
    <property type="match status" value="1"/>
</dbReference>
<dbReference type="InterPro" id="IPR019835">
    <property type="entry name" value="SWIB_domain"/>
</dbReference>
<evidence type="ECO:0000259" key="1">
    <source>
        <dbReference type="PROSITE" id="PS51925"/>
    </source>
</evidence>
<gene>
    <name evidence="2" type="ORF">Cgig2_010338</name>
</gene>
<dbReference type="Proteomes" id="UP001153076">
    <property type="component" value="Unassembled WGS sequence"/>
</dbReference>
<proteinExistence type="predicted"/>
<protein>
    <recommendedName>
        <fullName evidence="1">DM2 domain-containing protein</fullName>
    </recommendedName>
</protein>
<name>A0A9Q1QCA1_9CARY</name>
<dbReference type="EMBL" id="JAKOGI010000320">
    <property type="protein sequence ID" value="KAJ8436993.1"/>
    <property type="molecule type" value="Genomic_DNA"/>
</dbReference>
<accession>A0A9Q1QCA1</accession>
<dbReference type="Gene3D" id="1.10.245.10">
    <property type="entry name" value="SWIB/MDM2 domain"/>
    <property type="match status" value="1"/>
</dbReference>
<dbReference type="SUPFAM" id="SSF47592">
    <property type="entry name" value="SWIB/MDM2 domain"/>
    <property type="match status" value="1"/>
</dbReference>
<dbReference type="OrthoDB" id="10251073at2759"/>
<organism evidence="2 3">
    <name type="scientific">Carnegiea gigantea</name>
    <dbReference type="NCBI Taxonomy" id="171969"/>
    <lineage>
        <taxon>Eukaryota</taxon>
        <taxon>Viridiplantae</taxon>
        <taxon>Streptophyta</taxon>
        <taxon>Embryophyta</taxon>
        <taxon>Tracheophyta</taxon>
        <taxon>Spermatophyta</taxon>
        <taxon>Magnoliopsida</taxon>
        <taxon>eudicotyledons</taxon>
        <taxon>Gunneridae</taxon>
        <taxon>Pentapetalae</taxon>
        <taxon>Caryophyllales</taxon>
        <taxon>Cactineae</taxon>
        <taxon>Cactaceae</taxon>
        <taxon>Cactoideae</taxon>
        <taxon>Echinocereeae</taxon>
        <taxon>Carnegiea</taxon>
    </lineage>
</organism>
<reference evidence="2" key="1">
    <citation type="submission" date="2022-04" db="EMBL/GenBank/DDBJ databases">
        <title>Carnegiea gigantea Genome sequencing and assembly v2.</title>
        <authorList>
            <person name="Copetti D."/>
            <person name="Sanderson M.J."/>
            <person name="Burquez A."/>
            <person name="Wojciechowski M.F."/>
        </authorList>
    </citation>
    <scope>NUCLEOTIDE SEQUENCE</scope>
    <source>
        <strain evidence="2">SGP5-SGP5p</strain>
        <tissue evidence="2">Aerial part</tissue>
    </source>
</reference>